<feature type="region of interest" description="Disordered" evidence="8">
    <location>
        <begin position="454"/>
        <end position="487"/>
    </location>
</feature>
<dbReference type="SMART" id="SM01330">
    <property type="entry name" value="Frizzled"/>
    <property type="match status" value="1"/>
</dbReference>
<keyword evidence="10" id="KW-0732">Signal</keyword>
<feature type="transmembrane region" description="Helical" evidence="9">
    <location>
        <begin position="294"/>
        <end position="320"/>
    </location>
</feature>
<dbReference type="GO" id="GO:0017147">
    <property type="term" value="F:Wnt-protein binding"/>
    <property type="evidence" value="ECO:0007669"/>
    <property type="project" value="TreeGrafter"/>
</dbReference>
<evidence type="ECO:0000256" key="1">
    <source>
        <dbReference type="ARBA" id="ARBA00004141"/>
    </source>
</evidence>
<dbReference type="InterPro" id="IPR036790">
    <property type="entry name" value="Frizzled_dom_sf"/>
</dbReference>
<dbReference type="InterPro" id="IPR015526">
    <property type="entry name" value="Frizzled/SFRP"/>
</dbReference>
<dbReference type="AlphaFoldDB" id="A0A0C2GTX6"/>
<reference evidence="12 13" key="1">
    <citation type="submission" date="2013-12" db="EMBL/GenBank/DDBJ databases">
        <title>Draft genome of the parsitic nematode Ancylostoma duodenale.</title>
        <authorList>
            <person name="Mitreva M."/>
        </authorList>
    </citation>
    <scope>NUCLEOTIDE SEQUENCE [LARGE SCALE GENOMIC DNA]</scope>
    <source>
        <strain evidence="12 13">Zhejiang</strain>
    </source>
</reference>
<evidence type="ECO:0000313" key="12">
    <source>
        <dbReference type="EMBL" id="KIH60621.1"/>
    </source>
</evidence>
<feature type="domain" description="G-protein coupled receptors family 2 profile 2" evidence="11">
    <location>
        <begin position="111"/>
        <end position="357"/>
    </location>
</feature>
<proteinExistence type="inferred from homology"/>
<evidence type="ECO:0000256" key="10">
    <source>
        <dbReference type="SAM" id="SignalP"/>
    </source>
</evidence>
<evidence type="ECO:0000313" key="13">
    <source>
        <dbReference type="Proteomes" id="UP000054047"/>
    </source>
</evidence>
<dbReference type="SUPFAM" id="SSF63501">
    <property type="entry name" value="Frizzled cysteine-rich domain"/>
    <property type="match status" value="1"/>
</dbReference>
<feature type="chain" id="PRO_5002166004" evidence="10">
    <location>
        <begin position="21"/>
        <end position="487"/>
    </location>
</feature>
<evidence type="ECO:0000256" key="4">
    <source>
        <dbReference type="ARBA" id="ARBA00022692"/>
    </source>
</evidence>
<dbReference type="PANTHER" id="PTHR11309">
    <property type="entry name" value="FRIZZLED"/>
    <property type="match status" value="1"/>
</dbReference>
<dbReference type="PANTHER" id="PTHR11309:SF99">
    <property type="entry name" value="FRIZZLED-4"/>
    <property type="match status" value="1"/>
</dbReference>
<keyword evidence="3" id="KW-0217">Developmental protein</keyword>
<feature type="transmembrane region" description="Helical" evidence="9">
    <location>
        <begin position="147"/>
        <end position="167"/>
    </location>
</feature>
<feature type="transmembrane region" description="Helical" evidence="9">
    <location>
        <begin position="115"/>
        <end position="135"/>
    </location>
</feature>
<sequence>MLESGVIFSIFMLFSIKVKADCSSILEEFGIQWPEPLECSRFPQEPDLLQSAGSSPPCFIAQFRSLHRHRLRPSLSCPHDLLDIDPLDNEGVCAYKCGADVMFSSEEKAAARTWMIMWGGFDFSMSLFTFLTFLIERNRFRFPERCVFYISLCFMFYSIPYLFPLIMQYSARACDKLINGQSYLVFSGEELIFTEGPCSQKNLSYFEKASEIAFVDRSCLYWWTEISHRIVTFFRYLSASRKWVPEGIDACSSYLHLVAWGTAALMTIVVLVTQKVDASELSGICSVGNTDPHALLAFTLIPRSLLVFLGTCFVIAGFASMCRERDSFRRRGTDTSKLDKLMFKMGLFCLLYIFPAVTQILCDVYAFNTVKRWYPTTIACKRSGGVEGGHCHRPHLPQAEIYHLNLMMSLAVGASCAMWVLSPKTLLSWHRVLCCGMCRSAPQKASASVAATRPLLEPPTAPPPHPPSHYVPMSTHSQNAWRPSKVV</sequence>
<comment type="subcellular location">
    <subcellularLocation>
        <location evidence="1">Membrane</location>
        <topology evidence="1">Multi-pass membrane protein</topology>
    </subcellularLocation>
</comment>
<gene>
    <name evidence="12" type="ORF">ANCDUO_09120</name>
</gene>
<dbReference type="GO" id="GO:0004888">
    <property type="term" value="F:transmembrane signaling receptor activity"/>
    <property type="evidence" value="ECO:0007669"/>
    <property type="project" value="InterPro"/>
</dbReference>
<name>A0A0C2GTX6_9BILA</name>
<keyword evidence="5 9" id="KW-1133">Transmembrane helix</keyword>
<keyword evidence="6 9" id="KW-0472">Membrane</keyword>
<feature type="transmembrane region" description="Helical" evidence="9">
    <location>
        <begin position="341"/>
        <end position="367"/>
    </location>
</feature>
<dbReference type="GO" id="GO:0016020">
    <property type="term" value="C:membrane"/>
    <property type="evidence" value="ECO:0007669"/>
    <property type="project" value="UniProtKB-SubCell"/>
</dbReference>
<dbReference type="InterPro" id="IPR000539">
    <property type="entry name" value="Frizzled/Smoothened_7TM"/>
</dbReference>
<dbReference type="Gene3D" id="1.20.1070.10">
    <property type="entry name" value="Rhodopsin 7-helix transmembrane proteins"/>
    <property type="match status" value="1"/>
</dbReference>
<dbReference type="GO" id="GO:0035567">
    <property type="term" value="P:non-canonical Wnt signaling pathway"/>
    <property type="evidence" value="ECO:0007669"/>
    <property type="project" value="TreeGrafter"/>
</dbReference>
<dbReference type="EMBL" id="KN730798">
    <property type="protein sequence ID" value="KIH60621.1"/>
    <property type="molecule type" value="Genomic_DNA"/>
</dbReference>
<evidence type="ECO:0000256" key="6">
    <source>
        <dbReference type="ARBA" id="ARBA00023136"/>
    </source>
</evidence>
<feature type="signal peptide" evidence="10">
    <location>
        <begin position="1"/>
        <end position="20"/>
    </location>
</feature>
<comment type="similarity">
    <text evidence="2">Belongs to the G-protein coupled receptor Fz/Smo family.</text>
</comment>
<feature type="transmembrane region" description="Helical" evidence="9">
    <location>
        <begin position="402"/>
        <end position="421"/>
    </location>
</feature>
<accession>A0A0C2GTX6</accession>
<dbReference type="InterPro" id="IPR017981">
    <property type="entry name" value="GPCR_2-like_7TM"/>
</dbReference>
<dbReference type="PROSITE" id="PS50261">
    <property type="entry name" value="G_PROTEIN_RECEP_F2_4"/>
    <property type="match status" value="1"/>
</dbReference>
<evidence type="ECO:0000256" key="7">
    <source>
        <dbReference type="ARBA" id="ARBA00023170"/>
    </source>
</evidence>
<dbReference type="PRINTS" id="PR00489">
    <property type="entry name" value="FRIZZLED"/>
</dbReference>
<dbReference type="GO" id="GO:0005615">
    <property type="term" value="C:extracellular space"/>
    <property type="evidence" value="ECO:0007669"/>
    <property type="project" value="TreeGrafter"/>
</dbReference>
<keyword evidence="4 9" id="KW-0812">Transmembrane</keyword>
<evidence type="ECO:0000256" key="2">
    <source>
        <dbReference type="ARBA" id="ARBA00008077"/>
    </source>
</evidence>
<evidence type="ECO:0000256" key="3">
    <source>
        <dbReference type="ARBA" id="ARBA00022473"/>
    </source>
</evidence>
<dbReference type="Proteomes" id="UP000054047">
    <property type="component" value="Unassembled WGS sequence"/>
</dbReference>
<feature type="compositionally biased region" description="Pro residues" evidence="8">
    <location>
        <begin position="456"/>
        <end position="469"/>
    </location>
</feature>
<organism evidence="12 13">
    <name type="scientific">Ancylostoma duodenale</name>
    <dbReference type="NCBI Taxonomy" id="51022"/>
    <lineage>
        <taxon>Eukaryota</taxon>
        <taxon>Metazoa</taxon>
        <taxon>Ecdysozoa</taxon>
        <taxon>Nematoda</taxon>
        <taxon>Chromadorea</taxon>
        <taxon>Rhabditida</taxon>
        <taxon>Rhabditina</taxon>
        <taxon>Rhabditomorpha</taxon>
        <taxon>Strongyloidea</taxon>
        <taxon>Ancylostomatidae</taxon>
        <taxon>Ancylostomatinae</taxon>
        <taxon>Ancylostoma</taxon>
    </lineage>
</organism>
<dbReference type="OrthoDB" id="5959102at2759"/>
<evidence type="ECO:0000256" key="9">
    <source>
        <dbReference type="SAM" id="Phobius"/>
    </source>
</evidence>
<evidence type="ECO:0000256" key="8">
    <source>
        <dbReference type="SAM" id="MobiDB-lite"/>
    </source>
</evidence>
<evidence type="ECO:0000256" key="5">
    <source>
        <dbReference type="ARBA" id="ARBA00022989"/>
    </source>
</evidence>
<keyword evidence="7" id="KW-0675">Receptor</keyword>
<protein>
    <submittedName>
        <fullName evidence="12">Frizzled/Smoothened family membrane region</fullName>
    </submittedName>
</protein>
<evidence type="ECO:0000259" key="11">
    <source>
        <dbReference type="PROSITE" id="PS50261"/>
    </source>
</evidence>
<dbReference type="Pfam" id="PF01534">
    <property type="entry name" value="Frizzled"/>
    <property type="match status" value="1"/>
</dbReference>
<keyword evidence="13" id="KW-1185">Reference proteome</keyword>
<dbReference type="GO" id="GO:0060070">
    <property type="term" value="P:canonical Wnt signaling pathway"/>
    <property type="evidence" value="ECO:0007669"/>
    <property type="project" value="TreeGrafter"/>
</dbReference>